<reference evidence="2" key="1">
    <citation type="submission" date="2022-10" db="EMBL/GenBank/DDBJ databases">
        <title>Culturing micro-colonial fungi from biological soil crusts in the Mojave desert and describing Neophaeococcomyces mojavensis, and introducing the new genera and species Taxawa tesnikishii.</title>
        <authorList>
            <person name="Kurbessoian T."/>
            <person name="Stajich J.E."/>
        </authorList>
    </citation>
    <scope>NUCLEOTIDE SEQUENCE</scope>
    <source>
        <strain evidence="2">TK_35</strain>
    </source>
</reference>
<protein>
    <recommendedName>
        <fullName evidence="1">DUF3669 domain-containing protein</fullName>
    </recommendedName>
</protein>
<evidence type="ECO:0000313" key="3">
    <source>
        <dbReference type="Proteomes" id="UP001172681"/>
    </source>
</evidence>
<accession>A0AA38Y4W6</accession>
<dbReference type="EMBL" id="JAPDRN010000033">
    <property type="protein sequence ID" value="KAJ9635610.1"/>
    <property type="molecule type" value="Genomic_DNA"/>
</dbReference>
<dbReference type="AlphaFoldDB" id="A0AA38Y4W6"/>
<proteinExistence type="predicted"/>
<organism evidence="2 3">
    <name type="scientific">Knufia peltigerae</name>
    <dbReference type="NCBI Taxonomy" id="1002370"/>
    <lineage>
        <taxon>Eukaryota</taxon>
        <taxon>Fungi</taxon>
        <taxon>Dikarya</taxon>
        <taxon>Ascomycota</taxon>
        <taxon>Pezizomycotina</taxon>
        <taxon>Eurotiomycetes</taxon>
        <taxon>Chaetothyriomycetidae</taxon>
        <taxon>Chaetothyriales</taxon>
        <taxon>Trichomeriaceae</taxon>
        <taxon>Knufia</taxon>
    </lineage>
</organism>
<comment type="caution">
    <text evidence="2">The sequence shown here is derived from an EMBL/GenBank/DDBJ whole genome shotgun (WGS) entry which is preliminary data.</text>
</comment>
<name>A0AA38Y4W6_9EURO</name>
<feature type="domain" description="DUF3669" evidence="1">
    <location>
        <begin position="325"/>
        <end position="389"/>
    </location>
</feature>
<sequence length="418" mass="47359">MSQRRFIASSSEYEPPLSSDFEHDLETSLRLLSLLENPSTSQPIHDLLQAQNIQDDLARMLSARSIISTTSSFAVEQAKTNEETSHTRTFRKIGAGACGAVFAADGESLSYKIGKTGILDDEAALWTDFNMHGYIMKALRKFKADIEITNVHIYINHDNKEWWEKHRELKMAASSACNLPARVLVTERILPLPAPIREKLVDQFCKKDLSASALADPANKDCLVRIYLGSMKGHTTSFFSLRNFKLHLNQMIDIGLDFEMLAVSIGQTLAIIHWEAQADARDVEFVLGSSATVLDKEQTKDIHANDSVTTINKPTESFVRRETRLFVLDFNQVRRITMDDEGVACAVEAFYLNDPYYPRPCEESNIQQELWNSFVRSYLGTADIILRDQEEYRVLPRRFISGVIEHTVEKRKMASAAE</sequence>
<evidence type="ECO:0000259" key="1">
    <source>
        <dbReference type="Pfam" id="PF12417"/>
    </source>
</evidence>
<dbReference type="Proteomes" id="UP001172681">
    <property type="component" value="Unassembled WGS sequence"/>
</dbReference>
<gene>
    <name evidence="2" type="ORF">H2204_005784</name>
</gene>
<dbReference type="InterPro" id="IPR022137">
    <property type="entry name" value="Znf_prot_DUF3669"/>
</dbReference>
<evidence type="ECO:0000313" key="2">
    <source>
        <dbReference type="EMBL" id="KAJ9635610.1"/>
    </source>
</evidence>
<dbReference type="Pfam" id="PF12417">
    <property type="entry name" value="DUF3669"/>
    <property type="match status" value="1"/>
</dbReference>
<dbReference type="PANTHER" id="PTHR40780:SF2">
    <property type="entry name" value="DUF3669 DOMAIN-CONTAINING PROTEIN"/>
    <property type="match status" value="1"/>
</dbReference>
<dbReference type="PANTHER" id="PTHR40780">
    <property type="entry name" value="DUF3669 DOMAIN-CONTAINING PROTEIN"/>
    <property type="match status" value="1"/>
</dbReference>
<keyword evidence="3" id="KW-1185">Reference proteome</keyword>